<evidence type="ECO:0000313" key="3">
    <source>
        <dbReference type="Proteomes" id="UP000292302"/>
    </source>
</evidence>
<dbReference type="InterPro" id="IPR044992">
    <property type="entry name" value="ChyE-like"/>
</dbReference>
<proteinExistence type="predicted"/>
<keyword evidence="3" id="KW-1185">Reference proteome</keyword>
<gene>
    <name evidence="2" type="ORF">DNK06_08285</name>
</gene>
<dbReference type="Proteomes" id="UP000292302">
    <property type="component" value="Unassembled WGS sequence"/>
</dbReference>
<name>A0A4Q9QNX1_9GAMM</name>
<protein>
    <submittedName>
        <fullName evidence="2">GMP synthase</fullName>
    </submittedName>
</protein>
<dbReference type="CDD" id="cd01741">
    <property type="entry name" value="GATase1_1"/>
    <property type="match status" value="1"/>
</dbReference>
<dbReference type="FunFam" id="3.40.50.880:FF:000033">
    <property type="entry name" value="Glutamine amidotransferase class-I"/>
    <property type="match status" value="1"/>
</dbReference>
<accession>A0A4Q9QNX1</accession>
<dbReference type="OrthoDB" id="9813383at2"/>
<dbReference type="Gene3D" id="3.40.50.880">
    <property type="match status" value="1"/>
</dbReference>
<dbReference type="PROSITE" id="PS51273">
    <property type="entry name" value="GATASE_TYPE_1"/>
    <property type="match status" value="1"/>
</dbReference>
<dbReference type="AlphaFoldDB" id="A0A4Q9QNX1"/>
<dbReference type="PANTHER" id="PTHR42695">
    <property type="entry name" value="GLUTAMINE AMIDOTRANSFERASE YLR126C-RELATED"/>
    <property type="match status" value="1"/>
</dbReference>
<dbReference type="RefSeq" id="WP_131179559.1">
    <property type="nucleotide sequence ID" value="NZ_QJUI01000006.1"/>
</dbReference>
<dbReference type="GO" id="GO:0005829">
    <property type="term" value="C:cytosol"/>
    <property type="evidence" value="ECO:0007669"/>
    <property type="project" value="TreeGrafter"/>
</dbReference>
<dbReference type="EMBL" id="QJUI01000006">
    <property type="protein sequence ID" value="TBU81104.1"/>
    <property type="molecule type" value="Genomic_DNA"/>
</dbReference>
<comment type="caution">
    <text evidence="2">The sequence shown here is derived from an EMBL/GenBank/DDBJ whole genome shotgun (WGS) entry which is preliminary data.</text>
</comment>
<dbReference type="InterPro" id="IPR017926">
    <property type="entry name" value="GATASE"/>
</dbReference>
<feature type="domain" description="Glutamine amidotransferase" evidence="1">
    <location>
        <begin position="44"/>
        <end position="181"/>
    </location>
</feature>
<evidence type="ECO:0000313" key="2">
    <source>
        <dbReference type="EMBL" id="TBU81104.1"/>
    </source>
</evidence>
<dbReference type="InterPro" id="IPR029062">
    <property type="entry name" value="Class_I_gatase-like"/>
</dbReference>
<dbReference type="Pfam" id="PF00117">
    <property type="entry name" value="GATase"/>
    <property type="match status" value="1"/>
</dbReference>
<sequence>MRVAIIQHVPFEGPAAILDWLAGYAVRPEVFLPYEDGRLPTVECFDLLILLGGPMSVHDEVSLPWLSAEKRLIHQALMAGKRLLGICLGGQLLAEALGAPVTRCTGAEIGWWPLEKHVDSSRSPLGRMLPQRLMALHWHGEQFAIPKGAIALYGSAACANQGFVWRERAVALQCHLESTAESVEALLAHCADELSRPGAIQDRAALRDGISHGRSANSTLFRLLDYLTGGHAHLT</sequence>
<dbReference type="SUPFAM" id="SSF52317">
    <property type="entry name" value="Class I glutamine amidotransferase-like"/>
    <property type="match status" value="1"/>
</dbReference>
<reference evidence="2 3" key="1">
    <citation type="submission" date="2018-06" db="EMBL/GenBank/DDBJ databases">
        <title>Three novel Pseudomonas species isolated from symptomatic oak.</title>
        <authorList>
            <person name="Bueno-Gonzalez V."/>
            <person name="Brady C."/>
        </authorList>
    </citation>
    <scope>NUCLEOTIDE SEQUENCE [LARGE SCALE GENOMIC DNA]</scope>
    <source>
        <strain evidence="2 3">P9A</strain>
    </source>
</reference>
<dbReference type="PANTHER" id="PTHR42695:SF5">
    <property type="entry name" value="GLUTAMINE AMIDOTRANSFERASE YLR126C-RELATED"/>
    <property type="match status" value="1"/>
</dbReference>
<evidence type="ECO:0000259" key="1">
    <source>
        <dbReference type="Pfam" id="PF00117"/>
    </source>
</evidence>
<organism evidence="2 3">
    <name type="scientific">Phytopseudomonas daroniae</name>
    <dbReference type="NCBI Taxonomy" id="2487519"/>
    <lineage>
        <taxon>Bacteria</taxon>
        <taxon>Pseudomonadati</taxon>
        <taxon>Pseudomonadota</taxon>
        <taxon>Gammaproteobacteria</taxon>
        <taxon>Pseudomonadales</taxon>
        <taxon>Pseudomonadaceae</taxon>
        <taxon>Phytopseudomonas</taxon>
    </lineage>
</organism>